<comment type="caution">
    <text evidence="2">The sequence shown here is derived from an EMBL/GenBank/DDBJ whole genome shotgun (WGS) entry which is preliminary data.</text>
</comment>
<dbReference type="EMBL" id="JAXQNO010000011">
    <property type="protein sequence ID" value="KAK4789228.1"/>
    <property type="molecule type" value="Genomic_DNA"/>
</dbReference>
<organism evidence="2 3">
    <name type="scientific">Trapa natans</name>
    <name type="common">Water chestnut</name>
    <dbReference type="NCBI Taxonomy" id="22666"/>
    <lineage>
        <taxon>Eukaryota</taxon>
        <taxon>Viridiplantae</taxon>
        <taxon>Streptophyta</taxon>
        <taxon>Embryophyta</taxon>
        <taxon>Tracheophyta</taxon>
        <taxon>Spermatophyta</taxon>
        <taxon>Magnoliopsida</taxon>
        <taxon>eudicotyledons</taxon>
        <taxon>Gunneridae</taxon>
        <taxon>Pentapetalae</taxon>
        <taxon>rosids</taxon>
        <taxon>malvids</taxon>
        <taxon>Myrtales</taxon>
        <taxon>Lythraceae</taxon>
        <taxon>Trapa</taxon>
    </lineage>
</organism>
<gene>
    <name evidence="2" type="ORF">SAY86_020547</name>
</gene>
<keyword evidence="3" id="KW-1185">Reference proteome</keyword>
<reference evidence="2 3" key="1">
    <citation type="journal article" date="2023" name="Hortic Res">
        <title>Pangenome of water caltrop reveals structural variations and asymmetric subgenome divergence after allopolyploidization.</title>
        <authorList>
            <person name="Zhang X."/>
            <person name="Chen Y."/>
            <person name="Wang L."/>
            <person name="Yuan Y."/>
            <person name="Fang M."/>
            <person name="Shi L."/>
            <person name="Lu R."/>
            <person name="Comes H.P."/>
            <person name="Ma Y."/>
            <person name="Chen Y."/>
            <person name="Huang G."/>
            <person name="Zhou Y."/>
            <person name="Zheng Z."/>
            <person name="Qiu Y."/>
        </authorList>
    </citation>
    <scope>NUCLEOTIDE SEQUENCE [LARGE SCALE GENOMIC DNA]</scope>
    <source>
        <strain evidence="2">F231</strain>
    </source>
</reference>
<feature type="region of interest" description="Disordered" evidence="1">
    <location>
        <begin position="14"/>
        <end position="34"/>
    </location>
</feature>
<evidence type="ECO:0000313" key="2">
    <source>
        <dbReference type="EMBL" id="KAK4789228.1"/>
    </source>
</evidence>
<feature type="region of interest" description="Disordered" evidence="1">
    <location>
        <begin position="79"/>
        <end position="98"/>
    </location>
</feature>
<sequence length="164" mass="18549">MFQTVLIYTGATATSNSLYPPDTNQQRKQEDQSPCKFDSGLQLAAWLAWQRTIWEGRGREGRGGKKAGRIHHSHLRLTIGHDGTTPAAGPGRTGRTTGTRFTTENASLRRAARLLNRDTFCRVTIDAGRQNKRYYESSPGEQVLLHLHLELHINIRWKKKKKNG</sequence>
<name>A0AAN7R7U2_TRANT</name>
<evidence type="ECO:0000256" key="1">
    <source>
        <dbReference type="SAM" id="MobiDB-lite"/>
    </source>
</evidence>
<proteinExistence type="predicted"/>
<dbReference type="AlphaFoldDB" id="A0AAN7R7U2"/>
<dbReference type="Proteomes" id="UP001346149">
    <property type="component" value="Unassembled WGS sequence"/>
</dbReference>
<accession>A0AAN7R7U2</accession>
<feature type="compositionally biased region" description="Polar residues" evidence="1">
    <location>
        <begin position="14"/>
        <end position="24"/>
    </location>
</feature>
<feature type="compositionally biased region" description="Low complexity" evidence="1">
    <location>
        <begin position="83"/>
        <end position="98"/>
    </location>
</feature>
<protein>
    <submittedName>
        <fullName evidence="2">Uncharacterized protein</fullName>
    </submittedName>
</protein>
<evidence type="ECO:0000313" key="3">
    <source>
        <dbReference type="Proteomes" id="UP001346149"/>
    </source>
</evidence>